<dbReference type="SUPFAM" id="SSF75420">
    <property type="entry name" value="YhbC-like, N-terminal domain"/>
    <property type="match status" value="1"/>
</dbReference>
<evidence type="ECO:0000259" key="4">
    <source>
        <dbReference type="Pfam" id="PF02576"/>
    </source>
</evidence>
<evidence type="ECO:0000256" key="1">
    <source>
        <dbReference type="ARBA" id="ARBA00022490"/>
    </source>
</evidence>
<dbReference type="RefSeq" id="WP_245250517.1">
    <property type="nucleotide sequence ID" value="NZ_JAGGKC010000006.1"/>
</dbReference>
<evidence type="ECO:0000313" key="7">
    <source>
        <dbReference type="Proteomes" id="UP001519271"/>
    </source>
</evidence>
<dbReference type="Pfam" id="PF17384">
    <property type="entry name" value="DUF150_C"/>
    <property type="match status" value="1"/>
</dbReference>
<dbReference type="EMBL" id="JAGGKC010000006">
    <property type="protein sequence ID" value="MBP1918517.1"/>
    <property type="molecule type" value="Genomic_DNA"/>
</dbReference>
<dbReference type="InterPro" id="IPR028989">
    <property type="entry name" value="RimP_N"/>
</dbReference>
<gene>
    <name evidence="3" type="primary">rimP</name>
    <name evidence="6" type="ORF">J2Z34_000993</name>
</gene>
<dbReference type="PANTHER" id="PTHR33867">
    <property type="entry name" value="RIBOSOME MATURATION FACTOR RIMP"/>
    <property type="match status" value="1"/>
</dbReference>
<dbReference type="InterPro" id="IPR028998">
    <property type="entry name" value="RimP_C"/>
</dbReference>
<sequence length="150" mass="17210">MERLEGIKDYLEKEINGLGYGLYHLEYVREMGQHYLRFYIEKDGGITLEDCEKVSRRMSDILDEKDPIEEEYFLEVSSPGIFRNLFTDKHLKEAVGLKVLVKTKKPVDGSKSNKGILISSGDETLELKTDKGNVVIPRNIIKSVNLEEDI</sequence>
<dbReference type="PANTHER" id="PTHR33867:SF1">
    <property type="entry name" value="RIBOSOME MATURATION FACTOR RIMP"/>
    <property type="match status" value="1"/>
</dbReference>
<dbReference type="Pfam" id="PF02576">
    <property type="entry name" value="RimP_N"/>
    <property type="match status" value="1"/>
</dbReference>
<dbReference type="Proteomes" id="UP001519271">
    <property type="component" value="Unassembled WGS sequence"/>
</dbReference>
<comment type="subcellular location">
    <subcellularLocation>
        <location evidence="3">Cytoplasm</location>
    </subcellularLocation>
</comment>
<evidence type="ECO:0000256" key="3">
    <source>
        <dbReference type="HAMAP-Rule" id="MF_01077"/>
    </source>
</evidence>
<dbReference type="Gene3D" id="3.30.300.70">
    <property type="entry name" value="RimP-like superfamily, N-terminal"/>
    <property type="match status" value="1"/>
</dbReference>
<evidence type="ECO:0000313" key="6">
    <source>
        <dbReference type="EMBL" id="MBP1918517.1"/>
    </source>
</evidence>
<keyword evidence="7" id="KW-1185">Reference proteome</keyword>
<feature type="domain" description="Ribosome maturation factor RimP N-terminal" evidence="4">
    <location>
        <begin position="12"/>
        <end position="81"/>
    </location>
</feature>
<evidence type="ECO:0000256" key="2">
    <source>
        <dbReference type="ARBA" id="ARBA00022517"/>
    </source>
</evidence>
<dbReference type="CDD" id="cd01734">
    <property type="entry name" value="YlxS_C"/>
    <property type="match status" value="1"/>
</dbReference>
<dbReference type="InterPro" id="IPR003728">
    <property type="entry name" value="Ribosome_maturation_RimP"/>
</dbReference>
<reference evidence="6 7" key="1">
    <citation type="submission" date="2021-03" db="EMBL/GenBank/DDBJ databases">
        <title>Genomic Encyclopedia of Type Strains, Phase IV (KMG-IV): sequencing the most valuable type-strain genomes for metagenomic binning, comparative biology and taxonomic classification.</title>
        <authorList>
            <person name="Goeker M."/>
        </authorList>
    </citation>
    <scope>NUCLEOTIDE SEQUENCE [LARGE SCALE GENOMIC DNA]</scope>
    <source>
        <strain evidence="6 7">DSM 6139</strain>
    </source>
</reference>
<name>A0ABS4G1U8_9CLOT</name>
<comment type="caution">
    <text evidence="6">The sequence shown here is derived from an EMBL/GenBank/DDBJ whole genome shotgun (WGS) entry which is preliminary data.</text>
</comment>
<keyword evidence="1 3" id="KW-0963">Cytoplasm</keyword>
<dbReference type="SUPFAM" id="SSF74942">
    <property type="entry name" value="YhbC-like, C-terminal domain"/>
    <property type="match status" value="1"/>
</dbReference>
<feature type="domain" description="Ribosome maturation factor RimP C-terminal" evidence="5">
    <location>
        <begin position="85"/>
        <end position="147"/>
    </location>
</feature>
<accession>A0ABS4G1U8</accession>
<evidence type="ECO:0000259" key="5">
    <source>
        <dbReference type="Pfam" id="PF17384"/>
    </source>
</evidence>
<protein>
    <recommendedName>
        <fullName evidence="3">Ribosome maturation factor RimP</fullName>
    </recommendedName>
</protein>
<dbReference type="InterPro" id="IPR035956">
    <property type="entry name" value="RimP_N_sf"/>
</dbReference>
<proteinExistence type="inferred from homology"/>
<dbReference type="Gene3D" id="2.30.30.180">
    <property type="entry name" value="Ribosome maturation factor RimP, C-terminal domain"/>
    <property type="match status" value="1"/>
</dbReference>
<dbReference type="HAMAP" id="MF_01077">
    <property type="entry name" value="RimP"/>
    <property type="match status" value="1"/>
</dbReference>
<dbReference type="NCBIfam" id="NF000934">
    <property type="entry name" value="PRK00092.3-1"/>
    <property type="match status" value="1"/>
</dbReference>
<comment type="similarity">
    <text evidence="3">Belongs to the RimP family.</text>
</comment>
<organism evidence="6 7">
    <name type="scientific">Youngiibacter multivorans</name>
    <dbReference type="NCBI Taxonomy" id="937251"/>
    <lineage>
        <taxon>Bacteria</taxon>
        <taxon>Bacillati</taxon>
        <taxon>Bacillota</taxon>
        <taxon>Clostridia</taxon>
        <taxon>Eubacteriales</taxon>
        <taxon>Clostridiaceae</taxon>
        <taxon>Youngiibacter</taxon>
    </lineage>
</organism>
<dbReference type="InterPro" id="IPR036847">
    <property type="entry name" value="RimP_C_sf"/>
</dbReference>
<keyword evidence="2 3" id="KW-0690">Ribosome biogenesis</keyword>
<comment type="function">
    <text evidence="3">Required for maturation of 30S ribosomal subunits.</text>
</comment>